<accession>A0ABS8CRZ2</accession>
<dbReference type="InterPro" id="IPR010982">
    <property type="entry name" value="Lambda_DNA-bd_dom_sf"/>
</dbReference>
<dbReference type="PANTHER" id="PTHR46797:SF1">
    <property type="entry name" value="METHYLPHOSPHONATE SYNTHASE"/>
    <property type="match status" value="1"/>
</dbReference>
<dbReference type="PROSITE" id="PS50943">
    <property type="entry name" value="HTH_CROC1"/>
    <property type="match status" value="1"/>
</dbReference>
<feature type="domain" description="HTH cro/C1-type" evidence="2">
    <location>
        <begin position="5"/>
        <end position="60"/>
    </location>
</feature>
<dbReference type="Pfam" id="PF01381">
    <property type="entry name" value="HTH_3"/>
    <property type="match status" value="1"/>
</dbReference>
<dbReference type="PANTHER" id="PTHR46797">
    <property type="entry name" value="HTH-TYPE TRANSCRIPTIONAL REGULATOR"/>
    <property type="match status" value="1"/>
</dbReference>
<evidence type="ECO:0000313" key="3">
    <source>
        <dbReference type="EMBL" id="MCB5412162.1"/>
    </source>
</evidence>
<proteinExistence type="predicted"/>
<evidence type="ECO:0000256" key="1">
    <source>
        <dbReference type="ARBA" id="ARBA00023125"/>
    </source>
</evidence>
<protein>
    <submittedName>
        <fullName evidence="3">Helix-turn-helix transcriptional regulator</fullName>
    </submittedName>
</protein>
<name>A0ABS8CRZ2_9RHOB</name>
<comment type="caution">
    <text evidence="3">The sequence shown here is derived from an EMBL/GenBank/DDBJ whole genome shotgun (WGS) entry which is preliminary data.</text>
</comment>
<reference evidence="3 4" key="1">
    <citation type="submission" date="2020-07" db="EMBL/GenBank/DDBJ databases">
        <title>Pseudogemmobacter sp. nov., isolated from poultry manure in Taiwan.</title>
        <authorList>
            <person name="Lin S.-Y."/>
            <person name="Tang Y.-S."/>
            <person name="Young C.-C."/>
        </authorList>
    </citation>
    <scope>NUCLEOTIDE SEQUENCE [LARGE SCALE GENOMIC DNA]</scope>
    <source>
        <strain evidence="3 4">CC-YST710</strain>
    </source>
</reference>
<dbReference type="CDD" id="cd00093">
    <property type="entry name" value="HTH_XRE"/>
    <property type="match status" value="1"/>
</dbReference>
<dbReference type="Gene3D" id="1.10.260.40">
    <property type="entry name" value="lambda repressor-like DNA-binding domains"/>
    <property type="match status" value="1"/>
</dbReference>
<evidence type="ECO:0000313" key="4">
    <source>
        <dbReference type="Proteomes" id="UP001198571"/>
    </source>
</evidence>
<dbReference type="Proteomes" id="UP001198571">
    <property type="component" value="Unassembled WGS sequence"/>
</dbReference>
<organism evidence="3 4">
    <name type="scientific">Pseudogemmobacter faecipullorum</name>
    <dbReference type="NCBI Taxonomy" id="2755041"/>
    <lineage>
        <taxon>Bacteria</taxon>
        <taxon>Pseudomonadati</taxon>
        <taxon>Pseudomonadota</taxon>
        <taxon>Alphaproteobacteria</taxon>
        <taxon>Rhodobacterales</taxon>
        <taxon>Paracoccaceae</taxon>
        <taxon>Pseudogemmobacter</taxon>
    </lineage>
</organism>
<dbReference type="RefSeq" id="WP_226937586.1">
    <property type="nucleotide sequence ID" value="NZ_JACDXX010000031.1"/>
</dbReference>
<dbReference type="SMART" id="SM00530">
    <property type="entry name" value="HTH_XRE"/>
    <property type="match status" value="1"/>
</dbReference>
<dbReference type="InterPro" id="IPR050807">
    <property type="entry name" value="TransReg_Diox_bact_type"/>
</dbReference>
<gene>
    <name evidence="3" type="ORF">H0485_19485</name>
</gene>
<keyword evidence="4" id="KW-1185">Reference proteome</keyword>
<dbReference type="EMBL" id="JACDXX010000031">
    <property type="protein sequence ID" value="MCB5412162.1"/>
    <property type="molecule type" value="Genomic_DNA"/>
</dbReference>
<sequence>MKLKLRQLRELRGWTQDEVASRTGISKSYYSEIESGKKAANSQRLQKFAEVFGVPTFELIEDSSIDSELLVHLRTMQSLSQADRKAVIRHALGLSDDLEAH</sequence>
<dbReference type="SUPFAM" id="SSF47413">
    <property type="entry name" value="lambda repressor-like DNA-binding domains"/>
    <property type="match status" value="1"/>
</dbReference>
<keyword evidence="1" id="KW-0238">DNA-binding</keyword>
<evidence type="ECO:0000259" key="2">
    <source>
        <dbReference type="PROSITE" id="PS50943"/>
    </source>
</evidence>
<dbReference type="InterPro" id="IPR001387">
    <property type="entry name" value="Cro/C1-type_HTH"/>
</dbReference>